<evidence type="ECO:0000256" key="7">
    <source>
        <dbReference type="ARBA" id="ARBA00023015"/>
    </source>
</evidence>
<evidence type="ECO:0000259" key="17">
    <source>
        <dbReference type="PROSITE" id="PS50217"/>
    </source>
</evidence>
<comment type="subcellular location">
    <subcellularLocation>
        <location evidence="1">Endoplasmic reticulum membrane</location>
        <topology evidence="1">Single-pass type II membrane protein</topology>
    </subcellularLocation>
</comment>
<feature type="compositionally biased region" description="Basic and acidic residues" evidence="16">
    <location>
        <begin position="282"/>
        <end position="292"/>
    </location>
</feature>
<name>A0A7J7UN44_MYOMY</name>
<evidence type="ECO:0000313" key="18">
    <source>
        <dbReference type="EMBL" id="KAF6314350.1"/>
    </source>
</evidence>
<keyword evidence="15" id="KW-0175">Coiled coil</keyword>
<dbReference type="PROSITE" id="PS50217">
    <property type="entry name" value="BZIP"/>
    <property type="match status" value="1"/>
</dbReference>
<dbReference type="PROSITE" id="PS00036">
    <property type="entry name" value="BZIP_BASIC"/>
    <property type="match status" value="1"/>
</dbReference>
<dbReference type="GO" id="GO:0005634">
    <property type="term" value="C:nucleus"/>
    <property type="evidence" value="ECO:0007669"/>
    <property type="project" value="TreeGrafter"/>
</dbReference>
<evidence type="ECO:0000256" key="12">
    <source>
        <dbReference type="ARBA" id="ARBA00023180"/>
    </source>
</evidence>
<comment type="similarity">
    <text evidence="2">Belongs to the bZIP family. ATF subfamily.</text>
</comment>
<evidence type="ECO:0000256" key="16">
    <source>
        <dbReference type="SAM" id="MobiDB-lite"/>
    </source>
</evidence>
<evidence type="ECO:0000256" key="4">
    <source>
        <dbReference type="ARBA" id="ARBA00022824"/>
    </source>
</evidence>
<keyword evidence="3" id="KW-0812">Transmembrane</keyword>
<evidence type="ECO:0000256" key="6">
    <source>
        <dbReference type="ARBA" id="ARBA00022989"/>
    </source>
</evidence>
<evidence type="ECO:0000256" key="1">
    <source>
        <dbReference type="ARBA" id="ARBA00004648"/>
    </source>
</evidence>
<evidence type="ECO:0000256" key="10">
    <source>
        <dbReference type="ARBA" id="ARBA00023159"/>
    </source>
</evidence>
<organism evidence="18 19">
    <name type="scientific">Myotis myotis</name>
    <name type="common">Greater mouse-eared bat</name>
    <name type="synonym">Vespertilio myotis</name>
    <dbReference type="NCBI Taxonomy" id="51298"/>
    <lineage>
        <taxon>Eukaryota</taxon>
        <taxon>Metazoa</taxon>
        <taxon>Chordata</taxon>
        <taxon>Craniata</taxon>
        <taxon>Vertebrata</taxon>
        <taxon>Euteleostomi</taxon>
        <taxon>Mammalia</taxon>
        <taxon>Eutheria</taxon>
        <taxon>Laurasiatheria</taxon>
        <taxon>Chiroptera</taxon>
        <taxon>Yangochiroptera</taxon>
        <taxon>Vespertilionidae</taxon>
        <taxon>Myotis</taxon>
    </lineage>
</organism>
<dbReference type="Proteomes" id="UP000527355">
    <property type="component" value="Unassembled WGS sequence"/>
</dbReference>
<dbReference type="CDD" id="cd14689">
    <property type="entry name" value="bZIP_CREB3"/>
    <property type="match status" value="1"/>
</dbReference>
<accession>A0A7J7UN44</accession>
<dbReference type="Gene3D" id="1.20.5.170">
    <property type="match status" value="1"/>
</dbReference>
<dbReference type="EMBL" id="JABWUV010000012">
    <property type="protein sequence ID" value="KAF6314350.1"/>
    <property type="molecule type" value="Genomic_DNA"/>
</dbReference>
<keyword evidence="5" id="KW-0735">Signal-anchor</keyword>
<dbReference type="InterPro" id="IPR004827">
    <property type="entry name" value="bZIP"/>
</dbReference>
<evidence type="ECO:0000256" key="13">
    <source>
        <dbReference type="ARBA" id="ARBA00023230"/>
    </source>
</evidence>
<keyword evidence="6" id="KW-1133">Transmembrane helix</keyword>
<sequence>MELALDPGEQDLLGFLLEESGDLGAAPDEVLEAPLDWELPLSEALNDWDVEDFLRSLPSPPASLNIFSSSNPCLVHHDHTYSLSQEHVSIDLDSGSCGKEGVQMTPLHVEDPAEQEVVGLTLTDEEKRLLEQEGLTLPGTLPLTKVEEQVLKRVRRKIRNKKSAQESRRKKKVYVGGLESRVLKYTAQNLELQNKVQLLEEQNLSLLDQLRRLRAMVIEISNKTSSSSSTCVLVLLFSFCLALVPAMYSSGTRGSLPAEHGVLSRQLRALPHQLELSVLQSEEPKDSSDHELQAPGNSCCLPSHRSPACKSHKRRGMAPCPQPHICYLAGQILRLDGRPNEKEYEKASSSICALSGCLRAQTHHTYHLSGSFILPMYVYHPMNGPGGIN</sequence>
<dbReference type="InterPro" id="IPR051381">
    <property type="entry name" value="CREB_ATF_subfamily"/>
</dbReference>
<evidence type="ECO:0000256" key="5">
    <source>
        <dbReference type="ARBA" id="ARBA00022968"/>
    </source>
</evidence>
<feature type="domain" description="BZIP" evidence="17">
    <location>
        <begin position="150"/>
        <end position="213"/>
    </location>
</feature>
<keyword evidence="11" id="KW-0804">Transcription</keyword>
<evidence type="ECO:0000256" key="9">
    <source>
        <dbReference type="ARBA" id="ARBA00023136"/>
    </source>
</evidence>
<dbReference type="InterPro" id="IPR046347">
    <property type="entry name" value="bZIP_sf"/>
</dbReference>
<reference evidence="18 19" key="1">
    <citation type="journal article" date="2020" name="Nature">
        <title>Six reference-quality genomes reveal evolution of bat adaptations.</title>
        <authorList>
            <person name="Jebb D."/>
            <person name="Huang Z."/>
            <person name="Pippel M."/>
            <person name="Hughes G.M."/>
            <person name="Lavrichenko K."/>
            <person name="Devanna P."/>
            <person name="Winkler S."/>
            <person name="Jermiin L.S."/>
            <person name="Skirmuntt E.C."/>
            <person name="Katzourakis A."/>
            <person name="Burkitt-Gray L."/>
            <person name="Ray D.A."/>
            <person name="Sullivan K.A.M."/>
            <person name="Roscito J.G."/>
            <person name="Kirilenko B.M."/>
            <person name="Davalos L.M."/>
            <person name="Corthals A.P."/>
            <person name="Power M.L."/>
            <person name="Jones G."/>
            <person name="Ransome R.D."/>
            <person name="Dechmann D.K.N."/>
            <person name="Locatelli A.G."/>
            <person name="Puechmaille S.J."/>
            <person name="Fedrigo O."/>
            <person name="Jarvis E.D."/>
            <person name="Hiller M."/>
            <person name="Vernes S.C."/>
            <person name="Myers E.W."/>
            <person name="Teeling E.C."/>
        </authorList>
    </citation>
    <scope>NUCLEOTIDE SEQUENCE [LARGE SCALE GENOMIC DNA]</scope>
    <source>
        <strain evidence="18">MMyoMyo1</strain>
        <tissue evidence="18">Flight muscle</tissue>
    </source>
</reference>
<evidence type="ECO:0000256" key="3">
    <source>
        <dbReference type="ARBA" id="ARBA00022692"/>
    </source>
</evidence>
<proteinExistence type="inferred from homology"/>
<evidence type="ECO:0000313" key="19">
    <source>
        <dbReference type="Proteomes" id="UP000527355"/>
    </source>
</evidence>
<feature type="coiled-coil region" evidence="15">
    <location>
        <begin position="182"/>
        <end position="216"/>
    </location>
</feature>
<dbReference type="VEuPathDB" id="HostDB:GeneID_118667339"/>
<protein>
    <submittedName>
        <fullName evidence="18">cAMP responsive element binding protein 3</fullName>
    </submittedName>
</protein>
<keyword evidence="4" id="KW-0256">Endoplasmic reticulum</keyword>
<dbReference type="GO" id="GO:0000978">
    <property type="term" value="F:RNA polymerase II cis-regulatory region sequence-specific DNA binding"/>
    <property type="evidence" value="ECO:0007669"/>
    <property type="project" value="TreeGrafter"/>
</dbReference>
<dbReference type="AlphaFoldDB" id="A0A7J7UN44"/>
<keyword evidence="8" id="KW-0238">DNA-binding</keyword>
<dbReference type="PANTHER" id="PTHR45996">
    <property type="entry name" value="AGAP001464-PB"/>
    <property type="match status" value="1"/>
</dbReference>
<evidence type="ECO:0000256" key="2">
    <source>
        <dbReference type="ARBA" id="ARBA00009050"/>
    </source>
</evidence>
<evidence type="ECO:0000256" key="15">
    <source>
        <dbReference type="SAM" id="Coils"/>
    </source>
</evidence>
<dbReference type="SUPFAM" id="SSF57959">
    <property type="entry name" value="Leucine zipper domain"/>
    <property type="match status" value="1"/>
</dbReference>
<comment type="caution">
    <text evidence="18">The sequence shown here is derived from an EMBL/GenBank/DDBJ whole genome shotgun (WGS) entry which is preliminary data.</text>
</comment>
<evidence type="ECO:0000256" key="14">
    <source>
        <dbReference type="ARBA" id="ARBA00023242"/>
    </source>
</evidence>
<keyword evidence="14" id="KW-0539">Nucleus</keyword>
<keyword evidence="10" id="KW-0010">Activator</keyword>
<dbReference type="Pfam" id="PF00170">
    <property type="entry name" value="bZIP_1"/>
    <property type="match status" value="1"/>
</dbReference>
<evidence type="ECO:0000256" key="8">
    <source>
        <dbReference type="ARBA" id="ARBA00023125"/>
    </source>
</evidence>
<feature type="region of interest" description="Disordered" evidence="16">
    <location>
        <begin position="279"/>
        <end position="298"/>
    </location>
</feature>
<gene>
    <name evidence="18" type="ORF">mMyoMyo1_003318</name>
</gene>
<dbReference type="GO" id="GO:0006986">
    <property type="term" value="P:response to unfolded protein"/>
    <property type="evidence" value="ECO:0007669"/>
    <property type="project" value="UniProtKB-KW"/>
</dbReference>
<dbReference type="PANTHER" id="PTHR45996:SF4">
    <property type="entry name" value="CYCLIC AMP-RESPONSIVE ELEMENT-BINDING PROTEIN 3"/>
    <property type="match status" value="1"/>
</dbReference>
<dbReference type="FunFam" id="1.20.5.170:FF:000042">
    <property type="entry name" value="Cyclic AMP-responsive element-binding protein 3-like protein 3"/>
    <property type="match status" value="1"/>
</dbReference>
<keyword evidence="19" id="KW-1185">Reference proteome</keyword>
<dbReference type="GO" id="GO:0005789">
    <property type="term" value="C:endoplasmic reticulum membrane"/>
    <property type="evidence" value="ECO:0007669"/>
    <property type="project" value="UniProtKB-SubCell"/>
</dbReference>
<dbReference type="SMART" id="SM00338">
    <property type="entry name" value="BRLZ"/>
    <property type="match status" value="1"/>
</dbReference>
<keyword evidence="9" id="KW-0472">Membrane</keyword>
<keyword evidence="13" id="KW-0834">Unfolded protein response</keyword>
<evidence type="ECO:0000256" key="11">
    <source>
        <dbReference type="ARBA" id="ARBA00023163"/>
    </source>
</evidence>
<keyword evidence="12" id="KW-0325">Glycoprotein</keyword>
<keyword evidence="7" id="KW-0805">Transcription regulation</keyword>
<dbReference type="GO" id="GO:0000981">
    <property type="term" value="F:DNA-binding transcription factor activity, RNA polymerase II-specific"/>
    <property type="evidence" value="ECO:0007669"/>
    <property type="project" value="TreeGrafter"/>
</dbReference>